<proteinExistence type="predicted"/>
<protein>
    <submittedName>
        <fullName evidence="2">Uncharacterized protein</fullName>
    </submittedName>
</protein>
<organism evidence="2 3">
    <name type="scientific">Rhynchophorus ferrugineus</name>
    <name type="common">Red palm weevil</name>
    <name type="synonym">Curculio ferrugineus</name>
    <dbReference type="NCBI Taxonomy" id="354439"/>
    <lineage>
        <taxon>Eukaryota</taxon>
        <taxon>Metazoa</taxon>
        <taxon>Ecdysozoa</taxon>
        <taxon>Arthropoda</taxon>
        <taxon>Hexapoda</taxon>
        <taxon>Insecta</taxon>
        <taxon>Pterygota</taxon>
        <taxon>Neoptera</taxon>
        <taxon>Endopterygota</taxon>
        <taxon>Coleoptera</taxon>
        <taxon>Polyphaga</taxon>
        <taxon>Cucujiformia</taxon>
        <taxon>Curculionidae</taxon>
        <taxon>Dryophthorinae</taxon>
        <taxon>Rhynchophorus</taxon>
    </lineage>
</organism>
<keyword evidence="1" id="KW-0472">Membrane</keyword>
<evidence type="ECO:0000256" key="1">
    <source>
        <dbReference type="SAM" id="Phobius"/>
    </source>
</evidence>
<keyword evidence="1" id="KW-1133">Transmembrane helix</keyword>
<reference evidence="2" key="1">
    <citation type="submission" date="2020-08" db="EMBL/GenBank/DDBJ databases">
        <title>Genome sequencing and assembly of the red palm weevil Rhynchophorus ferrugineus.</title>
        <authorList>
            <person name="Dias G.B."/>
            <person name="Bergman C.M."/>
            <person name="Manee M."/>
        </authorList>
    </citation>
    <scope>NUCLEOTIDE SEQUENCE</scope>
    <source>
        <strain evidence="2">AA-2017</strain>
        <tissue evidence="2">Whole larva</tissue>
    </source>
</reference>
<name>A0A834LXM6_RHYFE</name>
<keyword evidence="3" id="KW-1185">Reference proteome</keyword>
<sequence>MDSGKNTKARALIPSDPNSIRIVGSLSSVFRAVWCIRDRFDRVHFFLLNISRNTIQPGAMTTTVGVSYFVLVVCFCVIAAKNVDSRFKRHDSGLGTCDEMFFQSRNITISSDQAQKGI</sequence>
<dbReference type="EMBL" id="JAACXV010023973">
    <property type="protein sequence ID" value="KAF7262768.1"/>
    <property type="molecule type" value="Genomic_DNA"/>
</dbReference>
<dbReference type="AlphaFoldDB" id="A0A834LXM6"/>
<gene>
    <name evidence="2" type="ORF">GWI33_004143</name>
</gene>
<comment type="caution">
    <text evidence="2">The sequence shown here is derived from an EMBL/GenBank/DDBJ whole genome shotgun (WGS) entry which is preliminary data.</text>
</comment>
<evidence type="ECO:0000313" key="2">
    <source>
        <dbReference type="EMBL" id="KAF7262768.1"/>
    </source>
</evidence>
<evidence type="ECO:0000313" key="3">
    <source>
        <dbReference type="Proteomes" id="UP000625711"/>
    </source>
</evidence>
<accession>A0A834LXM6</accession>
<dbReference type="Proteomes" id="UP000625711">
    <property type="component" value="Unassembled WGS sequence"/>
</dbReference>
<keyword evidence="1" id="KW-0812">Transmembrane</keyword>
<feature type="transmembrane region" description="Helical" evidence="1">
    <location>
        <begin position="58"/>
        <end position="80"/>
    </location>
</feature>